<sequence>MTSSTLETHPETTPTVVLVHGAFADSSSWNGVIAHLQQDGHRVIGVANPLRSLRGDAVLLRDVLDSVDGPIVLAGHSYGGSVMSEAADRHPRVKALVFVASFLLDEGESTGELAGKFPGNELGAALRPVPVRGEDGQPVDDLYIEQEQFRPVFAADVPADVAALMAVTQRPITADALADEATKAAWKTVPSWTLVTLQDLAVPAEAQRFMAERASSHVVEVDASHAVTVSRPDVVARLIDEAVRTTAA</sequence>
<dbReference type="Pfam" id="PF12697">
    <property type="entry name" value="Abhydrolase_6"/>
    <property type="match status" value="1"/>
</dbReference>
<organism evidence="2 3">
    <name type="scientific">Modestobacter roseus</name>
    <dbReference type="NCBI Taxonomy" id="1181884"/>
    <lineage>
        <taxon>Bacteria</taxon>
        <taxon>Bacillati</taxon>
        <taxon>Actinomycetota</taxon>
        <taxon>Actinomycetes</taxon>
        <taxon>Geodermatophilales</taxon>
        <taxon>Geodermatophilaceae</taxon>
        <taxon>Modestobacter</taxon>
    </lineage>
</organism>
<dbReference type="GO" id="GO:0003824">
    <property type="term" value="F:catalytic activity"/>
    <property type="evidence" value="ECO:0007669"/>
    <property type="project" value="UniProtKB-ARBA"/>
</dbReference>
<dbReference type="Proteomes" id="UP000321490">
    <property type="component" value="Unassembled WGS sequence"/>
</dbReference>
<dbReference type="InterPro" id="IPR052897">
    <property type="entry name" value="Sec-Metab_Biosynth_Hydrolase"/>
</dbReference>
<dbReference type="PANTHER" id="PTHR37017:SF11">
    <property type="entry name" value="ESTERASE_LIPASE_THIOESTERASE DOMAIN-CONTAINING PROTEIN"/>
    <property type="match status" value="1"/>
</dbReference>
<dbReference type="SUPFAM" id="SSF53474">
    <property type="entry name" value="alpha/beta-Hydrolases"/>
    <property type="match status" value="1"/>
</dbReference>
<reference evidence="2 3" key="1">
    <citation type="submission" date="2019-07" db="EMBL/GenBank/DDBJ databases">
        <title>R&amp;d 2014.</title>
        <authorList>
            <person name="Klenk H.-P."/>
        </authorList>
    </citation>
    <scope>NUCLEOTIDE SEQUENCE [LARGE SCALE GENOMIC DNA]</scope>
    <source>
        <strain evidence="2 3">DSM 45764</strain>
    </source>
</reference>
<dbReference type="PANTHER" id="PTHR37017">
    <property type="entry name" value="AB HYDROLASE-1 DOMAIN-CONTAINING PROTEIN-RELATED"/>
    <property type="match status" value="1"/>
</dbReference>
<keyword evidence="3" id="KW-1185">Reference proteome</keyword>
<dbReference type="RefSeq" id="WP_153358798.1">
    <property type="nucleotide sequence ID" value="NZ_ML762485.1"/>
</dbReference>
<dbReference type="OrthoDB" id="9814966at2"/>
<evidence type="ECO:0000313" key="2">
    <source>
        <dbReference type="EMBL" id="TWH73327.1"/>
    </source>
</evidence>
<gene>
    <name evidence="2" type="ORF">JD78_01850</name>
</gene>
<comment type="caution">
    <text evidence="2">The sequence shown here is derived from an EMBL/GenBank/DDBJ whole genome shotgun (WGS) entry which is preliminary data.</text>
</comment>
<feature type="domain" description="AB hydrolase-1" evidence="1">
    <location>
        <begin position="16"/>
        <end position="237"/>
    </location>
</feature>
<proteinExistence type="predicted"/>
<dbReference type="AlphaFoldDB" id="A0A562IQM8"/>
<protein>
    <submittedName>
        <fullName evidence="2">Pimeloyl-ACP methyl ester carboxylesterase</fullName>
    </submittedName>
</protein>
<dbReference type="Gene3D" id="3.40.50.1820">
    <property type="entry name" value="alpha/beta hydrolase"/>
    <property type="match status" value="1"/>
</dbReference>
<dbReference type="InterPro" id="IPR000073">
    <property type="entry name" value="AB_hydrolase_1"/>
</dbReference>
<dbReference type="InterPro" id="IPR029058">
    <property type="entry name" value="AB_hydrolase_fold"/>
</dbReference>
<name>A0A562IQM8_9ACTN</name>
<accession>A0A562IQM8</accession>
<evidence type="ECO:0000259" key="1">
    <source>
        <dbReference type="Pfam" id="PF12697"/>
    </source>
</evidence>
<dbReference type="EMBL" id="VLKF01000001">
    <property type="protein sequence ID" value="TWH73327.1"/>
    <property type="molecule type" value="Genomic_DNA"/>
</dbReference>
<evidence type="ECO:0000313" key="3">
    <source>
        <dbReference type="Proteomes" id="UP000321490"/>
    </source>
</evidence>